<evidence type="ECO:0000313" key="1">
    <source>
        <dbReference type="EMBL" id="KAG7452709.1"/>
    </source>
</evidence>
<reference evidence="1" key="1">
    <citation type="submission" date="2020-11" db="EMBL/GenBank/DDBJ databases">
        <title>Adaptations for nitrogen fixation in a non-lichenized fungal sporocarp promotes dispersal by wood-feeding termites.</title>
        <authorList>
            <consortium name="DOE Joint Genome Institute"/>
            <person name="Koch R.A."/>
            <person name="Yoon G."/>
            <person name="Arayal U."/>
            <person name="Lail K."/>
            <person name="Amirebrahimi M."/>
            <person name="Labutti K."/>
            <person name="Lipzen A."/>
            <person name="Riley R."/>
            <person name="Barry K."/>
            <person name="Henrissat B."/>
            <person name="Grigoriev I.V."/>
            <person name="Herr J.R."/>
            <person name="Aime M.C."/>
        </authorList>
    </citation>
    <scope>NUCLEOTIDE SEQUENCE</scope>
    <source>
        <strain evidence="1">MCA 3950</strain>
    </source>
</reference>
<keyword evidence="2" id="KW-1185">Reference proteome</keyword>
<sequence length="88" mass="9697">MATCDPVWYIATSPILPFPFVDSSHCSMPVRPAQQVLPVPLYTPSPFRTRAEPKGPKKFSSLWTRFPVSGCANIPSAAAFLMICQSRV</sequence>
<protein>
    <submittedName>
        <fullName evidence="1">Uncharacterized protein</fullName>
    </submittedName>
</protein>
<dbReference type="EMBL" id="MU250523">
    <property type="protein sequence ID" value="KAG7452709.1"/>
    <property type="molecule type" value="Genomic_DNA"/>
</dbReference>
<dbReference type="OrthoDB" id="3008555at2759"/>
<dbReference type="Proteomes" id="UP000812287">
    <property type="component" value="Unassembled WGS sequence"/>
</dbReference>
<dbReference type="RefSeq" id="XP_043046209.1">
    <property type="nucleotide sequence ID" value="XM_043184761.1"/>
</dbReference>
<dbReference type="AlphaFoldDB" id="A0A9P7W513"/>
<proteinExistence type="predicted"/>
<gene>
    <name evidence="1" type="ORF">BT62DRAFT_925260</name>
</gene>
<name>A0A9P7W513_9AGAR</name>
<accession>A0A9P7W513</accession>
<evidence type="ECO:0000313" key="2">
    <source>
        <dbReference type="Proteomes" id="UP000812287"/>
    </source>
</evidence>
<organism evidence="1 2">
    <name type="scientific">Guyanagaster necrorhizus</name>
    <dbReference type="NCBI Taxonomy" id="856835"/>
    <lineage>
        <taxon>Eukaryota</taxon>
        <taxon>Fungi</taxon>
        <taxon>Dikarya</taxon>
        <taxon>Basidiomycota</taxon>
        <taxon>Agaricomycotina</taxon>
        <taxon>Agaricomycetes</taxon>
        <taxon>Agaricomycetidae</taxon>
        <taxon>Agaricales</taxon>
        <taxon>Marasmiineae</taxon>
        <taxon>Physalacriaceae</taxon>
        <taxon>Guyanagaster</taxon>
    </lineage>
</organism>
<dbReference type="GeneID" id="66107058"/>
<comment type="caution">
    <text evidence="1">The sequence shown here is derived from an EMBL/GenBank/DDBJ whole genome shotgun (WGS) entry which is preliminary data.</text>
</comment>